<keyword evidence="2" id="KW-1185">Reference proteome</keyword>
<dbReference type="EMBL" id="VSRR010104707">
    <property type="protein sequence ID" value="MPC96114.1"/>
    <property type="molecule type" value="Genomic_DNA"/>
</dbReference>
<organism evidence="1 2">
    <name type="scientific">Portunus trituberculatus</name>
    <name type="common">Swimming crab</name>
    <name type="synonym">Neptunus trituberculatus</name>
    <dbReference type="NCBI Taxonomy" id="210409"/>
    <lineage>
        <taxon>Eukaryota</taxon>
        <taxon>Metazoa</taxon>
        <taxon>Ecdysozoa</taxon>
        <taxon>Arthropoda</taxon>
        <taxon>Crustacea</taxon>
        <taxon>Multicrustacea</taxon>
        <taxon>Malacostraca</taxon>
        <taxon>Eumalacostraca</taxon>
        <taxon>Eucarida</taxon>
        <taxon>Decapoda</taxon>
        <taxon>Pleocyemata</taxon>
        <taxon>Brachyura</taxon>
        <taxon>Eubrachyura</taxon>
        <taxon>Portunoidea</taxon>
        <taxon>Portunidae</taxon>
        <taxon>Portuninae</taxon>
        <taxon>Portunus</taxon>
    </lineage>
</organism>
<proteinExistence type="predicted"/>
<evidence type="ECO:0000313" key="2">
    <source>
        <dbReference type="Proteomes" id="UP000324222"/>
    </source>
</evidence>
<sequence>MTPTAAPVPVPLVCFPPHALSCWNIGLRSSKGYMTSGMLAKLPAVGLSYRNAQMRVRAGIDIAPTSPTAALRTTSSPQTTTIPWPLTLPKGHSSCANECENTL</sequence>
<reference evidence="1 2" key="1">
    <citation type="submission" date="2019-05" db="EMBL/GenBank/DDBJ databases">
        <title>Another draft genome of Portunus trituberculatus and its Hox gene families provides insights of decapod evolution.</title>
        <authorList>
            <person name="Jeong J.-H."/>
            <person name="Song I."/>
            <person name="Kim S."/>
            <person name="Choi T."/>
            <person name="Kim D."/>
            <person name="Ryu S."/>
            <person name="Kim W."/>
        </authorList>
    </citation>
    <scope>NUCLEOTIDE SEQUENCE [LARGE SCALE GENOMIC DNA]</scope>
    <source>
        <tissue evidence="1">Muscle</tissue>
    </source>
</reference>
<protein>
    <submittedName>
        <fullName evidence="1">Uncharacterized protein</fullName>
    </submittedName>
</protein>
<gene>
    <name evidence="1" type="ORF">E2C01_091354</name>
</gene>
<dbReference type="Proteomes" id="UP000324222">
    <property type="component" value="Unassembled WGS sequence"/>
</dbReference>
<name>A0A5B7JUS9_PORTR</name>
<evidence type="ECO:0000313" key="1">
    <source>
        <dbReference type="EMBL" id="MPC96114.1"/>
    </source>
</evidence>
<dbReference type="AlphaFoldDB" id="A0A5B7JUS9"/>
<accession>A0A5B7JUS9</accession>
<comment type="caution">
    <text evidence="1">The sequence shown here is derived from an EMBL/GenBank/DDBJ whole genome shotgun (WGS) entry which is preliminary data.</text>
</comment>